<dbReference type="Pfam" id="PF00026">
    <property type="entry name" value="Asp"/>
    <property type="match status" value="2"/>
</dbReference>
<feature type="disulfide bond" evidence="13">
    <location>
        <begin position="398"/>
        <end position="432"/>
    </location>
</feature>
<evidence type="ECO:0000313" key="18">
    <source>
        <dbReference type="EMBL" id="KAF6042890.1"/>
    </source>
</evidence>
<evidence type="ECO:0000256" key="16">
    <source>
        <dbReference type="SAM" id="SignalP"/>
    </source>
</evidence>
<keyword evidence="6 14" id="KW-0645">Protease</keyword>
<dbReference type="InterPro" id="IPR033876">
    <property type="entry name" value="SAP-like"/>
</dbReference>
<dbReference type="GO" id="GO:0004190">
    <property type="term" value="F:aspartic-type endopeptidase activity"/>
    <property type="evidence" value="ECO:0007669"/>
    <property type="project" value="UniProtKB-KW"/>
</dbReference>
<sequence>MRFINNVSATALLSAILQLGSTVATDSSSGSLKIDFNVKREVPKGDIVKRDDPEGAVVMKLMNHKTLYIAELYIGSNEDKVHVHVDTGSSDLWVPASDVTCSKENPLAALGEGDDDDDDDESSGEGEQPSETQGGPSRGNKRDEGQIYSSLYPSGHPQTTNLPGAGNPGFISNSSNTAAGESQSSESLTCTAHGSFNTEASDTFETNNTIPFYAAYGDGTYAFGDWGQDTIKIGNASVHNASFAIANATSNDIGVFGIGLRGLESTSSFGYFYDSLPYKMKSNGVINKVLYSLYLNDINASTGSVLFGAIDHAKHEGHLETLPVVKGRDGTFSDLAVELKHVALNHEGDKELILQNSTIVILDSGSTISYLTSHQVKSLGEALDGEFIESQGAFKVDCELQNSNSTMDFTFGNSDIHVPLSELIMPENETSCYLGILPSQKEGNETETALFGDNILRSAYIVYDLEDLQVQIAQARYTDEEDIRVVGGKESTSGSSGSNSSSNGTTSGGVGSSSSTEHANSGFSIYNLPWVSVLAGLATSLALV</sequence>
<dbReference type="InterPro" id="IPR001969">
    <property type="entry name" value="Aspartic_peptidase_AS"/>
</dbReference>
<evidence type="ECO:0000256" key="13">
    <source>
        <dbReference type="PIRSR" id="PIRSR601461-2"/>
    </source>
</evidence>
<evidence type="ECO:0000256" key="5">
    <source>
        <dbReference type="ARBA" id="ARBA00022525"/>
    </source>
</evidence>
<dbReference type="GO" id="GO:0005576">
    <property type="term" value="C:extracellular region"/>
    <property type="evidence" value="ECO:0007669"/>
    <property type="project" value="UniProtKB-SubCell"/>
</dbReference>
<keyword evidence="5" id="KW-0964">Secreted</keyword>
<evidence type="ECO:0000256" key="7">
    <source>
        <dbReference type="ARBA" id="ARBA00022729"/>
    </source>
</evidence>
<dbReference type="PRINTS" id="PR00792">
    <property type="entry name" value="PEPSIN"/>
</dbReference>
<dbReference type="EMBL" id="JABWAB010000013">
    <property type="protein sequence ID" value="KAF6042890.1"/>
    <property type="molecule type" value="Genomic_DNA"/>
</dbReference>
<feature type="compositionally biased region" description="Low complexity" evidence="15">
    <location>
        <begin position="491"/>
        <end position="505"/>
    </location>
</feature>
<feature type="active site" evidence="12">
    <location>
        <position position="86"/>
    </location>
</feature>
<keyword evidence="10" id="KW-0865">Zymogen</keyword>
<dbReference type="CDD" id="cd05474">
    <property type="entry name" value="SAP_like"/>
    <property type="match status" value="1"/>
</dbReference>
<keyword evidence="9 14" id="KW-0378">Hydrolase</keyword>
<name>A0A8X7T9U6_CANPA</name>
<feature type="domain" description="Peptidase A1" evidence="17">
    <location>
        <begin position="68"/>
        <end position="473"/>
    </location>
</feature>
<dbReference type="Proteomes" id="UP000590412">
    <property type="component" value="Unassembled WGS sequence"/>
</dbReference>
<organism evidence="18 19">
    <name type="scientific">Candida parapsilosis</name>
    <name type="common">Yeast</name>
    <dbReference type="NCBI Taxonomy" id="5480"/>
    <lineage>
        <taxon>Eukaryota</taxon>
        <taxon>Fungi</taxon>
        <taxon>Dikarya</taxon>
        <taxon>Ascomycota</taxon>
        <taxon>Saccharomycotina</taxon>
        <taxon>Pichiomycetes</taxon>
        <taxon>Debaryomycetaceae</taxon>
        <taxon>Candida/Lodderomyces clade</taxon>
        <taxon>Candida</taxon>
    </lineage>
</organism>
<feature type="signal peptide" evidence="16">
    <location>
        <begin position="1"/>
        <end position="24"/>
    </location>
</feature>
<keyword evidence="7 16" id="KW-0732">Signal</keyword>
<proteinExistence type="inferred from homology"/>
<evidence type="ECO:0000313" key="19">
    <source>
        <dbReference type="Proteomes" id="UP000590412"/>
    </source>
</evidence>
<evidence type="ECO:0000256" key="1">
    <source>
        <dbReference type="ARBA" id="ARBA00001675"/>
    </source>
</evidence>
<evidence type="ECO:0000256" key="2">
    <source>
        <dbReference type="ARBA" id="ARBA00004613"/>
    </source>
</evidence>
<evidence type="ECO:0000259" key="17">
    <source>
        <dbReference type="PROSITE" id="PS51767"/>
    </source>
</evidence>
<evidence type="ECO:0000256" key="12">
    <source>
        <dbReference type="PIRSR" id="PIRSR601461-1"/>
    </source>
</evidence>
<evidence type="ECO:0000256" key="10">
    <source>
        <dbReference type="ARBA" id="ARBA00023145"/>
    </source>
</evidence>
<comment type="catalytic activity">
    <reaction evidence="1">
        <text>Preferential cleavage at the carboxyl of hydrophobic amino acids, but fails to cleave 15-Leu-|-Tyr-16, 16-Tyr-|-Leu-17 and 24-Phe-|-Phe-25 of insulin B chain. Activates trypsinogen, and degrades keratin.</text>
        <dbReference type="EC" id="3.4.23.24"/>
    </reaction>
</comment>
<dbReference type="PROSITE" id="PS51767">
    <property type="entry name" value="PEPTIDASE_A1"/>
    <property type="match status" value="1"/>
</dbReference>
<dbReference type="PANTHER" id="PTHR47966:SF65">
    <property type="entry name" value="ASPARTIC-TYPE ENDOPEPTIDASE"/>
    <property type="match status" value="1"/>
</dbReference>
<feature type="compositionally biased region" description="Polar residues" evidence="15">
    <location>
        <begin position="147"/>
        <end position="162"/>
    </location>
</feature>
<evidence type="ECO:0000256" key="3">
    <source>
        <dbReference type="ARBA" id="ARBA00007447"/>
    </source>
</evidence>
<dbReference type="SUPFAM" id="SSF50630">
    <property type="entry name" value="Acid proteases"/>
    <property type="match status" value="1"/>
</dbReference>
<dbReference type="Gene3D" id="2.40.70.10">
    <property type="entry name" value="Acid Proteases"/>
    <property type="match status" value="2"/>
</dbReference>
<dbReference type="PROSITE" id="PS00141">
    <property type="entry name" value="ASP_PROTEASE"/>
    <property type="match status" value="1"/>
</dbReference>
<accession>A0A8X7T9U6</accession>
<evidence type="ECO:0000256" key="4">
    <source>
        <dbReference type="ARBA" id="ARBA00013207"/>
    </source>
</evidence>
<dbReference type="GO" id="GO:0006508">
    <property type="term" value="P:proteolysis"/>
    <property type="evidence" value="ECO:0007669"/>
    <property type="project" value="UniProtKB-KW"/>
</dbReference>
<feature type="chain" id="PRO_5036445181" description="candidapepsin" evidence="16">
    <location>
        <begin position="25"/>
        <end position="544"/>
    </location>
</feature>
<evidence type="ECO:0000256" key="14">
    <source>
        <dbReference type="RuleBase" id="RU000454"/>
    </source>
</evidence>
<dbReference type="EC" id="3.4.23.24" evidence="4"/>
<evidence type="ECO:0000256" key="11">
    <source>
        <dbReference type="ARBA" id="ARBA00023157"/>
    </source>
</evidence>
<dbReference type="InterPro" id="IPR033121">
    <property type="entry name" value="PEPTIDASE_A1"/>
</dbReference>
<comment type="similarity">
    <text evidence="3 14">Belongs to the peptidase A1 family.</text>
</comment>
<feature type="compositionally biased region" description="Polar residues" evidence="15">
    <location>
        <begin position="170"/>
        <end position="186"/>
    </location>
</feature>
<dbReference type="InterPro" id="IPR001461">
    <property type="entry name" value="Aspartic_peptidase_A1"/>
</dbReference>
<dbReference type="InterPro" id="IPR021109">
    <property type="entry name" value="Peptidase_aspartic_dom_sf"/>
</dbReference>
<keyword evidence="11 13" id="KW-1015">Disulfide bond</keyword>
<dbReference type="AlphaFoldDB" id="A0A8X7T9U6"/>
<comment type="subcellular location">
    <subcellularLocation>
        <location evidence="2">Secreted</location>
    </subcellularLocation>
</comment>
<evidence type="ECO:0000256" key="9">
    <source>
        <dbReference type="ARBA" id="ARBA00022801"/>
    </source>
</evidence>
<feature type="region of interest" description="Disordered" evidence="15">
    <location>
        <begin position="487"/>
        <end position="514"/>
    </location>
</feature>
<evidence type="ECO:0000256" key="6">
    <source>
        <dbReference type="ARBA" id="ARBA00022670"/>
    </source>
</evidence>
<keyword evidence="8 14" id="KW-0064">Aspartyl protease</keyword>
<feature type="active site" evidence="12">
    <location>
        <position position="363"/>
    </location>
</feature>
<gene>
    <name evidence="18" type="ORF">FOB60_005644</name>
</gene>
<reference evidence="18" key="1">
    <citation type="submission" date="2020-03" db="EMBL/GenBank/DDBJ databases">
        <title>FDA dAtabase for Regulatory Grade micrObial Sequences (FDA-ARGOS): Supporting development and validation of Infectious Disease Dx tests.</title>
        <authorList>
            <person name="Campos J."/>
            <person name="Goldberg B."/>
            <person name="Tallon L."/>
            <person name="Sadzewicz L."/>
            <person name="Vavikolanu K."/>
            <person name="Mehta A."/>
            <person name="Aluvathingal J."/>
            <person name="Nadendla S."/>
            <person name="Nandy P."/>
            <person name="Geyer C."/>
            <person name="Yan Y."/>
            <person name="Sichtig H."/>
        </authorList>
    </citation>
    <scope>NUCLEOTIDE SEQUENCE [LARGE SCALE GENOMIC DNA]</scope>
    <source>
        <strain evidence="18">FDAARGOS_652</strain>
    </source>
</reference>
<protein>
    <recommendedName>
        <fullName evidence="4">candidapepsin</fullName>
        <ecNumber evidence="4">3.4.23.24</ecNumber>
    </recommendedName>
</protein>
<comment type="caution">
    <text evidence="18">The sequence shown here is derived from an EMBL/GenBank/DDBJ whole genome shotgun (WGS) entry which is preliminary data.</text>
</comment>
<evidence type="ECO:0000256" key="15">
    <source>
        <dbReference type="SAM" id="MobiDB-lite"/>
    </source>
</evidence>
<feature type="compositionally biased region" description="Acidic residues" evidence="15">
    <location>
        <begin position="112"/>
        <end position="124"/>
    </location>
</feature>
<dbReference type="PANTHER" id="PTHR47966">
    <property type="entry name" value="BETA-SITE APP-CLEAVING ENZYME, ISOFORM A-RELATED"/>
    <property type="match status" value="1"/>
</dbReference>
<feature type="region of interest" description="Disordered" evidence="15">
    <location>
        <begin position="106"/>
        <end position="186"/>
    </location>
</feature>
<evidence type="ECO:0000256" key="8">
    <source>
        <dbReference type="ARBA" id="ARBA00022750"/>
    </source>
</evidence>